<dbReference type="AlphaFoldDB" id="A0A1A9I0Q4"/>
<evidence type="ECO:0008006" key="4">
    <source>
        <dbReference type="Google" id="ProtNLM"/>
    </source>
</evidence>
<proteinExistence type="predicted"/>
<evidence type="ECO:0000256" key="1">
    <source>
        <dbReference type="SAM" id="Phobius"/>
    </source>
</evidence>
<keyword evidence="3" id="KW-1185">Reference proteome</keyword>
<feature type="transmembrane region" description="Helical" evidence="1">
    <location>
        <begin position="146"/>
        <end position="170"/>
    </location>
</feature>
<evidence type="ECO:0000313" key="3">
    <source>
        <dbReference type="Proteomes" id="UP000077667"/>
    </source>
</evidence>
<dbReference type="KEGG" id="nia:A8C56_08970"/>
<protein>
    <recommendedName>
        <fullName evidence="4">DUF4386 domain-containing protein</fullName>
    </recommendedName>
</protein>
<organism evidence="2 3">
    <name type="scientific">Niabella ginsenosidivorans</name>
    <dbReference type="NCBI Taxonomy" id="1176587"/>
    <lineage>
        <taxon>Bacteria</taxon>
        <taxon>Pseudomonadati</taxon>
        <taxon>Bacteroidota</taxon>
        <taxon>Chitinophagia</taxon>
        <taxon>Chitinophagales</taxon>
        <taxon>Chitinophagaceae</taxon>
        <taxon>Niabella</taxon>
    </lineage>
</organism>
<keyword evidence="1" id="KW-0812">Transmembrane</keyword>
<feature type="transmembrane region" description="Helical" evidence="1">
    <location>
        <begin position="177"/>
        <end position="197"/>
    </location>
</feature>
<sequence length="226" mass="24139">MMNSNASETAGSTERSPSPGILATVYFILFAVGMIYTISGTAGASYPTPYDPVQKAQAYYQQYHSIIQVHALFLFWSALPLGIFTAFFTNRLSNRGIHRGGLNIATFGGYGAAILLALSGLCSWILSQPVITDAPGTTRALQLLAFVTGGTGYVALSGLLLSGLSVTAGLARLLPRWLMWSGLVIAAISVLSMLNIVFPGTSILLPIGRFLGMIWMIIAGFKLKRK</sequence>
<dbReference type="EMBL" id="CP015772">
    <property type="protein sequence ID" value="ANH81093.1"/>
    <property type="molecule type" value="Genomic_DNA"/>
</dbReference>
<name>A0A1A9I0Q4_9BACT</name>
<feature type="transmembrane region" description="Helical" evidence="1">
    <location>
        <begin position="66"/>
        <end position="89"/>
    </location>
</feature>
<dbReference type="Proteomes" id="UP000077667">
    <property type="component" value="Chromosome"/>
</dbReference>
<keyword evidence="1" id="KW-1133">Transmembrane helix</keyword>
<reference evidence="2 3" key="1">
    <citation type="submission" date="2016-05" db="EMBL/GenBank/DDBJ databases">
        <title>Niabella ginsenosidivorans BS26 whole genome sequencing.</title>
        <authorList>
            <person name="Im W.T."/>
            <person name="Siddiqi M.Z."/>
        </authorList>
    </citation>
    <scope>NUCLEOTIDE SEQUENCE [LARGE SCALE GENOMIC DNA]</scope>
    <source>
        <strain evidence="2 3">BS26</strain>
    </source>
</reference>
<keyword evidence="1" id="KW-0472">Membrane</keyword>
<feature type="transmembrane region" description="Helical" evidence="1">
    <location>
        <begin position="101"/>
        <end position="126"/>
    </location>
</feature>
<dbReference type="STRING" id="1176587.A8C56_08970"/>
<feature type="transmembrane region" description="Helical" evidence="1">
    <location>
        <begin position="21"/>
        <end position="46"/>
    </location>
</feature>
<gene>
    <name evidence="2" type="ORF">A8C56_08970</name>
</gene>
<evidence type="ECO:0000313" key="2">
    <source>
        <dbReference type="EMBL" id="ANH81093.1"/>
    </source>
</evidence>
<accession>A0A1A9I0Q4</accession>
<feature type="transmembrane region" description="Helical" evidence="1">
    <location>
        <begin position="203"/>
        <end position="221"/>
    </location>
</feature>